<dbReference type="AlphaFoldDB" id="A0A6J6VIQ4"/>
<evidence type="ECO:0000256" key="1">
    <source>
        <dbReference type="ARBA" id="ARBA00023002"/>
    </source>
</evidence>
<dbReference type="SUPFAM" id="SSF51679">
    <property type="entry name" value="Bacterial luciferase-like"/>
    <property type="match status" value="1"/>
</dbReference>
<gene>
    <name evidence="4" type="ORF">UFOPK2761_03377</name>
</gene>
<dbReference type="InterPro" id="IPR011251">
    <property type="entry name" value="Luciferase-like_dom"/>
</dbReference>
<dbReference type="NCBIfam" id="TIGR03858">
    <property type="entry name" value="LLM_2I7G"/>
    <property type="match status" value="1"/>
</dbReference>
<keyword evidence="1" id="KW-0560">Oxidoreductase</keyword>
<dbReference type="InterPro" id="IPR050766">
    <property type="entry name" value="Bact_Lucif_Oxidored"/>
</dbReference>
<feature type="domain" description="Luciferase-like" evidence="3">
    <location>
        <begin position="41"/>
        <end position="326"/>
    </location>
</feature>
<dbReference type="InterPro" id="IPR022290">
    <property type="entry name" value="LLM_Atu2307-like"/>
</dbReference>
<dbReference type="InterPro" id="IPR036661">
    <property type="entry name" value="Luciferase-like_sf"/>
</dbReference>
<dbReference type="EMBL" id="CAEZYQ010000047">
    <property type="protein sequence ID" value="CAB4770785.1"/>
    <property type="molecule type" value="Genomic_DNA"/>
</dbReference>
<dbReference type="Gene3D" id="3.20.20.30">
    <property type="entry name" value="Luciferase-like domain"/>
    <property type="match status" value="1"/>
</dbReference>
<organism evidence="4">
    <name type="scientific">freshwater metagenome</name>
    <dbReference type="NCBI Taxonomy" id="449393"/>
    <lineage>
        <taxon>unclassified sequences</taxon>
        <taxon>metagenomes</taxon>
        <taxon>ecological metagenomes</taxon>
    </lineage>
</organism>
<evidence type="ECO:0000256" key="2">
    <source>
        <dbReference type="ARBA" id="ARBA00023033"/>
    </source>
</evidence>
<dbReference type="PANTHER" id="PTHR30137">
    <property type="entry name" value="LUCIFERASE-LIKE MONOOXYGENASE"/>
    <property type="match status" value="1"/>
</dbReference>
<evidence type="ECO:0000313" key="4">
    <source>
        <dbReference type="EMBL" id="CAB4770785.1"/>
    </source>
</evidence>
<accession>A0A6J6VIQ4</accession>
<name>A0A6J6VIQ4_9ZZZZ</name>
<protein>
    <submittedName>
        <fullName evidence="4">Unannotated protein</fullName>
    </submittedName>
</protein>
<keyword evidence="2" id="KW-0503">Monooxygenase</keyword>
<sequence>MGVTTTPPTPVDPPFDPAVLGTPERPTFGLDTFGDTGMTADGGWRSQAEALREVVAEGVLADQVGVDYLGLGEHHREDYAVSAPDVVLAAIAGQTERIRLGTGVTVLSSDDPIRVFQRFSTLAALSRGRAEVQLGRGSFTESFPLFGHELSDYEVLFHEKLDLFAHLQQEEPLTWRGSIRPPLEQQEVFPRTEAGLPAWIAVGGTPQSVIRAAAYGFPLVLAVIGGSPAGFVQFADLYRRALEEYGRPLLPIGMHSPGHVAATDELAREQMFPHQAEAFGRIGRERGWGPYSRATFDQGASPEGSIFVGSPETVAQKIAWAVRSLGLSRFQLKYAVGSLPHEQRMESIRLYGTEVIPRVRELLAAG</sequence>
<proteinExistence type="predicted"/>
<dbReference type="GO" id="GO:0005829">
    <property type="term" value="C:cytosol"/>
    <property type="evidence" value="ECO:0007669"/>
    <property type="project" value="TreeGrafter"/>
</dbReference>
<dbReference type="PANTHER" id="PTHR30137:SF8">
    <property type="entry name" value="BLR5498 PROTEIN"/>
    <property type="match status" value="1"/>
</dbReference>
<reference evidence="4" key="1">
    <citation type="submission" date="2020-05" db="EMBL/GenBank/DDBJ databases">
        <authorList>
            <person name="Chiriac C."/>
            <person name="Salcher M."/>
            <person name="Ghai R."/>
            <person name="Kavagutti S V."/>
        </authorList>
    </citation>
    <scope>NUCLEOTIDE SEQUENCE</scope>
</reference>
<dbReference type="GO" id="GO:0016705">
    <property type="term" value="F:oxidoreductase activity, acting on paired donors, with incorporation or reduction of molecular oxygen"/>
    <property type="evidence" value="ECO:0007669"/>
    <property type="project" value="InterPro"/>
</dbReference>
<dbReference type="Pfam" id="PF00296">
    <property type="entry name" value="Bac_luciferase"/>
    <property type="match status" value="1"/>
</dbReference>
<dbReference type="GO" id="GO:0004497">
    <property type="term" value="F:monooxygenase activity"/>
    <property type="evidence" value="ECO:0007669"/>
    <property type="project" value="UniProtKB-KW"/>
</dbReference>
<evidence type="ECO:0000259" key="3">
    <source>
        <dbReference type="Pfam" id="PF00296"/>
    </source>
</evidence>